<organism evidence="2 3">
    <name type="scientific">Geodia barretti</name>
    <name type="common">Barrett's horny sponge</name>
    <dbReference type="NCBI Taxonomy" id="519541"/>
    <lineage>
        <taxon>Eukaryota</taxon>
        <taxon>Metazoa</taxon>
        <taxon>Porifera</taxon>
        <taxon>Demospongiae</taxon>
        <taxon>Heteroscleromorpha</taxon>
        <taxon>Tetractinellida</taxon>
        <taxon>Astrophorina</taxon>
        <taxon>Geodiidae</taxon>
        <taxon>Geodia</taxon>
    </lineage>
</organism>
<dbReference type="GO" id="GO:0005634">
    <property type="term" value="C:nucleus"/>
    <property type="evidence" value="ECO:0007669"/>
    <property type="project" value="TreeGrafter"/>
</dbReference>
<reference evidence="2" key="1">
    <citation type="submission" date="2023-03" db="EMBL/GenBank/DDBJ databases">
        <authorList>
            <person name="Steffen K."/>
            <person name="Cardenas P."/>
        </authorList>
    </citation>
    <scope>NUCLEOTIDE SEQUENCE</scope>
</reference>
<feature type="compositionally biased region" description="Gly residues" evidence="1">
    <location>
        <begin position="260"/>
        <end position="269"/>
    </location>
</feature>
<proteinExistence type="predicted"/>
<dbReference type="InterPro" id="IPR012479">
    <property type="entry name" value="SAP30BP"/>
</dbReference>
<dbReference type="Proteomes" id="UP001174909">
    <property type="component" value="Unassembled WGS sequence"/>
</dbReference>
<feature type="region of interest" description="Disordered" evidence="1">
    <location>
        <begin position="246"/>
        <end position="322"/>
    </location>
</feature>
<accession>A0AA35S3Y6</accession>
<dbReference type="GO" id="GO:0006355">
    <property type="term" value="P:regulation of DNA-templated transcription"/>
    <property type="evidence" value="ECO:0007669"/>
    <property type="project" value="InterPro"/>
</dbReference>
<name>A0AA35S3Y6_GEOBA</name>
<feature type="region of interest" description="Disordered" evidence="1">
    <location>
        <begin position="1"/>
        <end position="33"/>
    </location>
</feature>
<feature type="compositionally biased region" description="Polar residues" evidence="1">
    <location>
        <begin position="284"/>
        <end position="297"/>
    </location>
</feature>
<dbReference type="EMBL" id="CASHTH010001989">
    <property type="protein sequence ID" value="CAI8023000.1"/>
    <property type="molecule type" value="Genomic_DNA"/>
</dbReference>
<dbReference type="Pfam" id="PF07818">
    <property type="entry name" value="HCNGP"/>
    <property type="match status" value="1"/>
</dbReference>
<gene>
    <name evidence="2" type="ORF">GBAR_LOCUS13474</name>
</gene>
<comment type="caution">
    <text evidence="2">The sequence shown here is derived from an EMBL/GenBank/DDBJ whole genome shotgun (WGS) entry which is preliminary data.</text>
</comment>
<dbReference type="PANTHER" id="PTHR13464">
    <property type="entry name" value="TRANSCRIPTIONAL REGULATOR PROTEIN HCNGP"/>
    <property type="match status" value="1"/>
</dbReference>
<dbReference type="AlphaFoldDB" id="A0AA35S3Y6"/>
<keyword evidence="3" id="KW-1185">Reference proteome</keyword>
<evidence type="ECO:0000313" key="3">
    <source>
        <dbReference type="Proteomes" id="UP001174909"/>
    </source>
</evidence>
<protein>
    <submittedName>
        <fullName evidence="2">SAP30-binding protein</fullName>
    </submittedName>
</protein>
<evidence type="ECO:0000313" key="2">
    <source>
        <dbReference type="EMBL" id="CAI8023000.1"/>
    </source>
</evidence>
<dbReference type="PANTHER" id="PTHR13464:SF0">
    <property type="entry name" value="SAP30-BINDING PROTEIN"/>
    <property type="match status" value="1"/>
</dbReference>
<evidence type="ECO:0000256" key="1">
    <source>
        <dbReference type="SAM" id="MobiDB-lite"/>
    </source>
</evidence>
<sequence>MSGRLGLVSYTGDSEISDDEELEHESTGRTPPAVVVQGLGIPPSRSASAAGRLVSTTPPAFVPPVVQSAPLLVDYMEEDDMNESRVDDSVFAAPTEREEDVEDGRISTSPLLLAPDVMDEATKSDTEFDSTSSQPPLFLPLNNAHLPPEPPGRCSKALQDKVVALLQKEQRLGLDLNKHLQGRKDFRNPSIYEKLVAVLDLDEFGTNFPEHLYDPKSWGEESNYKNLLEAQKKAYEKKEKAKLQERTKIEFVKGTKRPGGSSGGGSGGEGAKKARKSKWDVSTAADSSGGSKGNTPNKLGEIGAQARAQATQISKELSKLAK</sequence>